<dbReference type="OrthoDB" id="162638at2759"/>
<keyword evidence="6" id="KW-1185">Reference proteome</keyword>
<dbReference type="NCBIfam" id="TIGR00001">
    <property type="entry name" value="rpmI_bact"/>
    <property type="match status" value="1"/>
</dbReference>
<dbReference type="Gramene" id="TVU08318">
    <property type="protein sequence ID" value="TVU08318"/>
    <property type="gene ID" value="EJB05_41718"/>
</dbReference>
<accession>A0A5J9TBF5</accession>
<evidence type="ECO:0000256" key="1">
    <source>
        <dbReference type="ARBA" id="ARBA00006598"/>
    </source>
</evidence>
<proteinExistence type="inferred from homology"/>
<protein>
    <recommendedName>
        <fullName evidence="4">50S ribosomal protein L35</fullName>
    </recommendedName>
</protein>
<dbReference type="AlphaFoldDB" id="A0A5J9TBF5"/>
<dbReference type="GO" id="GO:0015934">
    <property type="term" value="C:large ribosomal subunit"/>
    <property type="evidence" value="ECO:0007669"/>
    <property type="project" value="TreeGrafter"/>
</dbReference>
<dbReference type="EMBL" id="RWGY01000039">
    <property type="protein sequence ID" value="TVU08318.1"/>
    <property type="molecule type" value="Genomic_DNA"/>
</dbReference>
<dbReference type="PANTHER" id="PTHR33343:SF1">
    <property type="entry name" value="LARGE RIBOSOMAL SUBUNIT PROTEIN BL35M"/>
    <property type="match status" value="1"/>
</dbReference>
<keyword evidence="2 4" id="KW-0689">Ribosomal protein</keyword>
<comment type="caution">
    <text evidence="5">The sequence shown here is derived from an EMBL/GenBank/DDBJ whole genome shotgun (WGS) entry which is preliminary data.</text>
</comment>
<dbReference type="Gene3D" id="4.10.410.60">
    <property type="match status" value="1"/>
</dbReference>
<evidence type="ECO:0000256" key="4">
    <source>
        <dbReference type="RuleBase" id="RU000568"/>
    </source>
</evidence>
<dbReference type="PRINTS" id="PR00064">
    <property type="entry name" value="RIBOSOMALL35"/>
</dbReference>
<evidence type="ECO:0000313" key="6">
    <source>
        <dbReference type="Proteomes" id="UP000324897"/>
    </source>
</evidence>
<dbReference type="GO" id="GO:0006412">
    <property type="term" value="P:translation"/>
    <property type="evidence" value="ECO:0007669"/>
    <property type="project" value="InterPro"/>
</dbReference>
<reference evidence="5 6" key="1">
    <citation type="journal article" date="2019" name="Sci. Rep.">
        <title>A high-quality genome of Eragrostis curvula grass provides insights into Poaceae evolution and supports new strategies to enhance forage quality.</title>
        <authorList>
            <person name="Carballo J."/>
            <person name="Santos B.A.C.M."/>
            <person name="Zappacosta D."/>
            <person name="Garbus I."/>
            <person name="Selva J.P."/>
            <person name="Gallo C.A."/>
            <person name="Diaz A."/>
            <person name="Albertini E."/>
            <person name="Caccamo M."/>
            <person name="Echenique V."/>
        </authorList>
    </citation>
    <scope>NUCLEOTIDE SEQUENCE [LARGE SCALE GENOMIC DNA]</scope>
    <source>
        <strain evidence="6">cv. Victoria</strain>
        <tissue evidence="5">Leaf</tissue>
    </source>
</reference>
<dbReference type="Pfam" id="PF01632">
    <property type="entry name" value="Ribosomal_L35p"/>
    <property type="match status" value="1"/>
</dbReference>
<dbReference type="PROSITE" id="PS00936">
    <property type="entry name" value="RIBOSOMAL_L35"/>
    <property type="match status" value="1"/>
</dbReference>
<dbReference type="Proteomes" id="UP000324897">
    <property type="component" value="Chromosome 3"/>
</dbReference>
<keyword evidence="3 4" id="KW-0687">Ribonucleoprotein</keyword>
<dbReference type="InterPro" id="IPR001706">
    <property type="entry name" value="Ribosomal_bL35"/>
</dbReference>
<evidence type="ECO:0000256" key="3">
    <source>
        <dbReference type="ARBA" id="ARBA00023274"/>
    </source>
</evidence>
<dbReference type="InterPro" id="IPR018265">
    <property type="entry name" value="Ribosomal_bL35_CS"/>
</dbReference>
<dbReference type="FunFam" id="4.10.410.60:FF:000001">
    <property type="entry name" value="50S ribosomal protein L35"/>
    <property type="match status" value="1"/>
</dbReference>
<dbReference type="InterPro" id="IPR021137">
    <property type="entry name" value="Ribosomal_bL35-like"/>
</dbReference>
<dbReference type="SUPFAM" id="SSF143034">
    <property type="entry name" value="L35p-like"/>
    <property type="match status" value="1"/>
</dbReference>
<dbReference type="PANTHER" id="PTHR33343">
    <property type="entry name" value="54S RIBOSOMAL PROTEIN BL35M"/>
    <property type="match status" value="1"/>
</dbReference>
<dbReference type="HAMAP" id="MF_00514">
    <property type="entry name" value="Ribosomal_bL35"/>
    <property type="match status" value="1"/>
</dbReference>
<evidence type="ECO:0000256" key="2">
    <source>
        <dbReference type="ARBA" id="ARBA00022980"/>
    </source>
</evidence>
<gene>
    <name evidence="5" type="ORF">EJB05_41718</name>
</gene>
<sequence length="146" mass="15462">MAMSLSLARLSLPRAAPPAAVSAGAKAQPAANLAFPAKSFFGAPLAVSTPAAASPLARKPATSRPIAVVAAGKKGYKMKTHKASAKRFRVTGRGKIVRRCAGKQHLLGKKNTKRKKRLSKMVQVNKSDYDNVTGALPYLKVNRKAE</sequence>
<dbReference type="GO" id="GO:0003735">
    <property type="term" value="F:structural constituent of ribosome"/>
    <property type="evidence" value="ECO:0007669"/>
    <property type="project" value="InterPro"/>
</dbReference>
<name>A0A5J9TBF5_9POAL</name>
<dbReference type="InterPro" id="IPR037229">
    <property type="entry name" value="Ribosomal_bL35_sf"/>
</dbReference>
<organism evidence="5 6">
    <name type="scientific">Eragrostis curvula</name>
    <name type="common">weeping love grass</name>
    <dbReference type="NCBI Taxonomy" id="38414"/>
    <lineage>
        <taxon>Eukaryota</taxon>
        <taxon>Viridiplantae</taxon>
        <taxon>Streptophyta</taxon>
        <taxon>Embryophyta</taxon>
        <taxon>Tracheophyta</taxon>
        <taxon>Spermatophyta</taxon>
        <taxon>Magnoliopsida</taxon>
        <taxon>Liliopsida</taxon>
        <taxon>Poales</taxon>
        <taxon>Poaceae</taxon>
        <taxon>PACMAD clade</taxon>
        <taxon>Chloridoideae</taxon>
        <taxon>Eragrostideae</taxon>
        <taxon>Eragrostidinae</taxon>
        <taxon>Eragrostis</taxon>
    </lineage>
</organism>
<evidence type="ECO:0000313" key="5">
    <source>
        <dbReference type="EMBL" id="TVU08318.1"/>
    </source>
</evidence>
<comment type="similarity">
    <text evidence="1 4">Belongs to the bacterial ribosomal protein bL35 family.</text>
</comment>